<evidence type="ECO:0000256" key="2">
    <source>
        <dbReference type="ARBA" id="ARBA00022692"/>
    </source>
</evidence>
<protein>
    <recommendedName>
        <fullName evidence="6">Yip1 domain-containing protein</fullName>
    </recommendedName>
</protein>
<sequence length="195" mass="22359">MVRDTTNTDMVYYIIASPKEGVEAVREKNFFFLSLFIAALSLTSSFIGSSIGVSSEIFTASLAAGIFVRFFLLYLFLFPISLLYNFIAEIFGRKEKVTRVLTLLGFSFVPWIFKTPLSLICNGFNLESLYAFSGLILVFWIIGLQVFLIKRIYEFSLFRTLAVYLFPLLFMILMTLLFALIILIFLAFNTVRIFI</sequence>
<reference evidence="7 8" key="1">
    <citation type="journal article" date="2016" name="Nat. Commun.">
        <title>Thousands of microbial genomes shed light on interconnected biogeochemical processes in an aquifer system.</title>
        <authorList>
            <person name="Anantharaman K."/>
            <person name="Brown C.T."/>
            <person name="Hug L.A."/>
            <person name="Sharon I."/>
            <person name="Castelle C.J."/>
            <person name="Probst A.J."/>
            <person name="Thomas B.C."/>
            <person name="Singh A."/>
            <person name="Wilkins M.J."/>
            <person name="Karaoz U."/>
            <person name="Brodie E.L."/>
            <person name="Williams K.H."/>
            <person name="Hubbard S.S."/>
            <person name="Banfield J.F."/>
        </authorList>
    </citation>
    <scope>NUCLEOTIDE SEQUENCE [LARGE SCALE GENOMIC DNA]</scope>
</reference>
<dbReference type="InterPro" id="IPR006977">
    <property type="entry name" value="Yip1_dom"/>
</dbReference>
<gene>
    <name evidence="7" type="ORF">A3G31_06180</name>
</gene>
<dbReference type="STRING" id="1817883.A3G31_06180"/>
<dbReference type="GO" id="GO:0016020">
    <property type="term" value="C:membrane"/>
    <property type="evidence" value="ECO:0007669"/>
    <property type="project" value="UniProtKB-SubCell"/>
</dbReference>
<accession>A0A1F7SE17</accession>
<evidence type="ECO:0000256" key="3">
    <source>
        <dbReference type="ARBA" id="ARBA00022989"/>
    </source>
</evidence>
<evidence type="ECO:0000313" key="8">
    <source>
        <dbReference type="Proteomes" id="UP000178082"/>
    </source>
</evidence>
<organism evidence="7 8">
    <name type="scientific">Candidatus Schekmanbacteria bacterium RIFCSPLOWO2_12_FULL_38_15</name>
    <dbReference type="NCBI Taxonomy" id="1817883"/>
    <lineage>
        <taxon>Bacteria</taxon>
        <taxon>Candidatus Schekmaniibacteriota</taxon>
    </lineage>
</organism>
<feature type="transmembrane region" description="Helical" evidence="5">
    <location>
        <begin position="30"/>
        <end position="51"/>
    </location>
</feature>
<keyword evidence="2 5" id="KW-0812">Transmembrane</keyword>
<dbReference type="AlphaFoldDB" id="A0A1F7SE17"/>
<evidence type="ECO:0000256" key="1">
    <source>
        <dbReference type="ARBA" id="ARBA00004141"/>
    </source>
</evidence>
<keyword evidence="3 5" id="KW-1133">Transmembrane helix</keyword>
<evidence type="ECO:0000259" key="6">
    <source>
        <dbReference type="Pfam" id="PF04893"/>
    </source>
</evidence>
<comment type="subcellular location">
    <subcellularLocation>
        <location evidence="1">Membrane</location>
        <topology evidence="1">Multi-pass membrane protein</topology>
    </subcellularLocation>
</comment>
<feature type="transmembrane region" description="Helical" evidence="5">
    <location>
        <begin position="96"/>
        <end position="113"/>
    </location>
</feature>
<dbReference type="EMBL" id="MGDI01000042">
    <property type="protein sequence ID" value="OGL51437.1"/>
    <property type="molecule type" value="Genomic_DNA"/>
</dbReference>
<evidence type="ECO:0000256" key="5">
    <source>
        <dbReference type="SAM" id="Phobius"/>
    </source>
</evidence>
<feature type="transmembrane region" description="Helical" evidence="5">
    <location>
        <begin position="57"/>
        <end position="84"/>
    </location>
</feature>
<dbReference type="Proteomes" id="UP000178082">
    <property type="component" value="Unassembled WGS sequence"/>
</dbReference>
<name>A0A1F7SE17_9BACT</name>
<feature type="domain" description="Yip1" evidence="6">
    <location>
        <begin position="17"/>
        <end position="176"/>
    </location>
</feature>
<comment type="caution">
    <text evidence="7">The sequence shown here is derived from an EMBL/GenBank/DDBJ whole genome shotgun (WGS) entry which is preliminary data.</text>
</comment>
<proteinExistence type="predicted"/>
<evidence type="ECO:0000313" key="7">
    <source>
        <dbReference type="EMBL" id="OGL51437.1"/>
    </source>
</evidence>
<feature type="transmembrane region" description="Helical" evidence="5">
    <location>
        <begin position="161"/>
        <end position="188"/>
    </location>
</feature>
<dbReference type="Pfam" id="PF04893">
    <property type="entry name" value="Yip1"/>
    <property type="match status" value="1"/>
</dbReference>
<keyword evidence="4 5" id="KW-0472">Membrane</keyword>
<evidence type="ECO:0000256" key="4">
    <source>
        <dbReference type="ARBA" id="ARBA00023136"/>
    </source>
</evidence>
<feature type="transmembrane region" description="Helical" evidence="5">
    <location>
        <begin position="129"/>
        <end position="149"/>
    </location>
</feature>